<evidence type="ECO:0000313" key="2">
    <source>
        <dbReference type="EMBL" id="VDI13201.1"/>
    </source>
</evidence>
<evidence type="ECO:0000313" key="3">
    <source>
        <dbReference type="Proteomes" id="UP000596742"/>
    </source>
</evidence>
<name>A0A8B6D4A6_MYTGA</name>
<dbReference type="Pfam" id="PF07707">
    <property type="entry name" value="BACK"/>
    <property type="match status" value="1"/>
</dbReference>
<dbReference type="EMBL" id="UYJE01002739">
    <property type="protein sequence ID" value="VDI13201.1"/>
    <property type="molecule type" value="Genomic_DNA"/>
</dbReference>
<dbReference type="OrthoDB" id="6155462at2759"/>
<dbReference type="AlphaFoldDB" id="A0A8B6D4A6"/>
<dbReference type="Proteomes" id="UP000596742">
    <property type="component" value="Unassembled WGS sequence"/>
</dbReference>
<keyword evidence="3" id="KW-1185">Reference proteome</keyword>
<dbReference type="PANTHER" id="PTHR45774">
    <property type="entry name" value="BTB/POZ DOMAIN-CONTAINING"/>
    <property type="match status" value="1"/>
</dbReference>
<evidence type="ECO:0000259" key="1">
    <source>
        <dbReference type="Pfam" id="PF07707"/>
    </source>
</evidence>
<feature type="non-terminal residue" evidence="2">
    <location>
        <position position="301"/>
    </location>
</feature>
<dbReference type="Gene3D" id="1.25.40.420">
    <property type="match status" value="1"/>
</dbReference>
<organism evidence="2 3">
    <name type="scientific">Mytilus galloprovincialis</name>
    <name type="common">Mediterranean mussel</name>
    <dbReference type="NCBI Taxonomy" id="29158"/>
    <lineage>
        <taxon>Eukaryota</taxon>
        <taxon>Metazoa</taxon>
        <taxon>Spiralia</taxon>
        <taxon>Lophotrochozoa</taxon>
        <taxon>Mollusca</taxon>
        <taxon>Bivalvia</taxon>
        <taxon>Autobranchia</taxon>
        <taxon>Pteriomorphia</taxon>
        <taxon>Mytilida</taxon>
        <taxon>Mytiloidea</taxon>
        <taxon>Mytilidae</taxon>
        <taxon>Mytilinae</taxon>
        <taxon>Mytilus</taxon>
    </lineage>
</organism>
<comment type="caution">
    <text evidence="2">The sequence shown here is derived from an EMBL/GenBank/DDBJ whole genome shotgun (WGS) entry which is preliminary data.</text>
</comment>
<dbReference type="PANTHER" id="PTHR45774:SF3">
    <property type="entry name" value="BTB (POZ) DOMAIN-CONTAINING 2B-RELATED"/>
    <property type="match status" value="1"/>
</dbReference>
<dbReference type="InterPro" id="IPR011705">
    <property type="entry name" value="BACK"/>
</dbReference>
<sequence>MAKLRTNALKYIADNAIDVVKNDDFLMLLSEDLVDILKLDSLCVQEVDVVRAVLTWVDHKLIKSKNRIDGKSRRSVLLKDGILFTMAIPLLSLEEFTSVVIPSSILTDEEQLQIFKAITIPNNALTCGIFRVRPREGGRVVEVSVNDIVYPGNNRSGDINSSMFSGYCSTLKTETLIVKVNKRIKIKSVTIKPQFQQPSQNNYNFRVDIKTVTRVQKVIHRKSIVMFDIRGVEERDIETDEGTLHVTFEGKACKLPIDKVVLENEKLVLTITPCLHYGNSNIWGIKQDLIPIIQQTCQLIN</sequence>
<feature type="domain" description="BACK" evidence="1">
    <location>
        <begin position="3"/>
        <end position="64"/>
    </location>
</feature>
<protein>
    <recommendedName>
        <fullName evidence="1">BACK domain-containing protein</fullName>
    </recommendedName>
</protein>
<gene>
    <name evidence="2" type="ORF">MGAL_10B066151</name>
</gene>
<proteinExistence type="predicted"/>
<accession>A0A8B6D4A6</accession>
<reference evidence="2" key="1">
    <citation type="submission" date="2018-11" db="EMBL/GenBank/DDBJ databases">
        <authorList>
            <person name="Alioto T."/>
            <person name="Alioto T."/>
        </authorList>
    </citation>
    <scope>NUCLEOTIDE SEQUENCE</scope>
</reference>